<sequence>MSQGRREIQAPIEENRIIQEIKAKLEEETEWNRD</sequence>
<protein>
    <submittedName>
        <fullName evidence="1">Uncharacterized protein</fullName>
    </submittedName>
</protein>
<keyword evidence="2" id="KW-1185">Reference proteome</keyword>
<gene>
    <name evidence="1" type="ORF">QOZ98_002233</name>
</gene>
<reference evidence="1 2" key="1">
    <citation type="submission" date="2023-07" db="EMBL/GenBank/DDBJ databases">
        <title>Genomic Encyclopedia of Type Strains, Phase IV (KMG-IV): sequencing the most valuable type-strain genomes for metagenomic binning, comparative biology and taxonomic classification.</title>
        <authorList>
            <person name="Goeker M."/>
        </authorList>
    </citation>
    <scope>NUCLEOTIDE SEQUENCE [LARGE SCALE GENOMIC DNA]</scope>
    <source>
        <strain evidence="1 2">DSM 16419</strain>
    </source>
</reference>
<proteinExistence type="predicted"/>
<dbReference type="EMBL" id="JAUSWB010000005">
    <property type="protein sequence ID" value="MDQ0429405.1"/>
    <property type="molecule type" value="Genomic_DNA"/>
</dbReference>
<dbReference type="Proteomes" id="UP001241988">
    <property type="component" value="Unassembled WGS sequence"/>
</dbReference>
<accession>A0ABU0GVL8</accession>
<name>A0ABU0GVL8_9BACL</name>
<organism evidence="1 2">
    <name type="scientific">Planomicrobium stackebrandtii</name>
    <dbReference type="NCBI Taxonomy" id="253160"/>
    <lineage>
        <taxon>Bacteria</taxon>
        <taxon>Bacillati</taxon>
        <taxon>Bacillota</taxon>
        <taxon>Bacilli</taxon>
        <taxon>Bacillales</taxon>
        <taxon>Caryophanaceae</taxon>
        <taxon>Planomicrobium</taxon>
    </lineage>
</organism>
<evidence type="ECO:0000313" key="1">
    <source>
        <dbReference type="EMBL" id="MDQ0429405.1"/>
    </source>
</evidence>
<evidence type="ECO:0000313" key="2">
    <source>
        <dbReference type="Proteomes" id="UP001241988"/>
    </source>
</evidence>
<comment type="caution">
    <text evidence="1">The sequence shown here is derived from an EMBL/GenBank/DDBJ whole genome shotgun (WGS) entry which is preliminary data.</text>
</comment>